<protein>
    <recommendedName>
        <fullName evidence="3">Reverse transcriptase domain-containing protein</fullName>
    </recommendedName>
</protein>
<dbReference type="PANTHER" id="PTHR48462">
    <property type="entry name" value="PROTEIN, PUTATIVE-RELATED"/>
    <property type="match status" value="1"/>
</dbReference>
<evidence type="ECO:0000313" key="2">
    <source>
        <dbReference type="Proteomes" id="UP000649617"/>
    </source>
</evidence>
<keyword evidence="2" id="KW-1185">Reference proteome</keyword>
<sequence>VLRRLTGKCLMAHVREAAREHLFPTQLGVAVPGGAEVAVHTVRAWVGPLPCLGPLGCLDLWAAHHSSVWRCSYPVSNGSPAGRSARPSAFCGPWPPRFSGLDLGLFYLDDGVLAGDVPAVAAALTQTQRQAATLGLRLNLRKCEVVAVGDVSLGDLVAHFPGELLRELDGSSKVLRNFELLGAPVGDLASTKPHALTRVAGAKALLEALGELDDPQVGLRLLRACAGHCRLVHSMRCAPPEFQMEGFREFDQLVRSCFSSLTGLHLDTGQWEQAGLGFALGGLGLRSTVLDVDGHFSTAAVPTRPDVQQALAELNRHAAAPLTAPTALMLKQKPLTAGLDNNSWERRLAAGTTAAQAVLRSEAEPGARAFLAAVPNGRKRMEAGVFVAELRQRLGLPDAVLDAWCPRCDCVLDRFSYHAGLCSAGGERTLRHHALRDVLCSWAERAGLQPEREKPGLLLPSYL</sequence>
<evidence type="ECO:0008006" key="3">
    <source>
        <dbReference type="Google" id="ProtNLM"/>
    </source>
</evidence>
<comment type="caution">
    <text evidence="1">The sequence shown here is derived from an EMBL/GenBank/DDBJ whole genome shotgun (WGS) entry which is preliminary data.</text>
</comment>
<dbReference type="OrthoDB" id="444344at2759"/>
<reference evidence="1" key="1">
    <citation type="submission" date="2021-02" db="EMBL/GenBank/DDBJ databases">
        <authorList>
            <person name="Dougan E. K."/>
            <person name="Rhodes N."/>
            <person name="Thang M."/>
            <person name="Chan C."/>
        </authorList>
    </citation>
    <scope>NUCLEOTIDE SEQUENCE</scope>
</reference>
<evidence type="ECO:0000313" key="1">
    <source>
        <dbReference type="EMBL" id="CAE7507236.1"/>
    </source>
</evidence>
<organism evidence="1 2">
    <name type="scientific">Symbiodinium pilosum</name>
    <name type="common">Dinoflagellate</name>
    <dbReference type="NCBI Taxonomy" id="2952"/>
    <lineage>
        <taxon>Eukaryota</taxon>
        <taxon>Sar</taxon>
        <taxon>Alveolata</taxon>
        <taxon>Dinophyceae</taxon>
        <taxon>Suessiales</taxon>
        <taxon>Symbiodiniaceae</taxon>
        <taxon>Symbiodinium</taxon>
    </lineage>
</organism>
<proteinExistence type="predicted"/>
<name>A0A812T724_SYMPI</name>
<accession>A0A812T724</accession>
<dbReference type="Proteomes" id="UP000649617">
    <property type="component" value="Unassembled WGS sequence"/>
</dbReference>
<feature type="non-terminal residue" evidence="1">
    <location>
        <position position="1"/>
    </location>
</feature>
<dbReference type="AlphaFoldDB" id="A0A812T724"/>
<dbReference type="EMBL" id="CAJNIZ010028360">
    <property type="protein sequence ID" value="CAE7507236.1"/>
    <property type="molecule type" value="Genomic_DNA"/>
</dbReference>
<feature type="non-terminal residue" evidence="1">
    <location>
        <position position="463"/>
    </location>
</feature>
<gene>
    <name evidence="1" type="ORF">SPIL2461_LOCUS13157</name>
</gene>
<dbReference type="PANTHER" id="PTHR48462:SF1">
    <property type="entry name" value="PROTEIN, PUTATIVE-RELATED"/>
    <property type="match status" value="1"/>
</dbReference>